<comment type="caution">
    <text evidence="2">The sequence shown here is derived from an EMBL/GenBank/DDBJ whole genome shotgun (WGS) entry which is preliminary data.</text>
</comment>
<dbReference type="EMBL" id="JAENIM010000043">
    <property type="protein sequence ID" value="MBK1792144.1"/>
    <property type="molecule type" value="Genomic_DNA"/>
</dbReference>
<evidence type="ECO:0000256" key="1">
    <source>
        <dbReference type="SAM" id="SignalP"/>
    </source>
</evidence>
<dbReference type="Gene3D" id="2.60.40.10">
    <property type="entry name" value="Immunoglobulins"/>
    <property type="match status" value="1"/>
</dbReference>
<evidence type="ECO:0000313" key="3">
    <source>
        <dbReference type="Proteomes" id="UP000624703"/>
    </source>
</evidence>
<feature type="chain" id="PRO_5035258833" evidence="1">
    <location>
        <begin position="36"/>
        <end position="752"/>
    </location>
</feature>
<dbReference type="Proteomes" id="UP000624703">
    <property type="component" value="Unassembled WGS sequence"/>
</dbReference>
<proteinExistence type="predicted"/>
<keyword evidence="1" id="KW-0732">Signal</keyword>
<dbReference type="InterPro" id="IPR013783">
    <property type="entry name" value="Ig-like_fold"/>
</dbReference>
<feature type="signal peptide" evidence="1">
    <location>
        <begin position="1"/>
        <end position="35"/>
    </location>
</feature>
<organism evidence="2 3">
    <name type="scientific">Persicirhabdus sediminis</name>
    <dbReference type="NCBI Taxonomy" id="454144"/>
    <lineage>
        <taxon>Bacteria</taxon>
        <taxon>Pseudomonadati</taxon>
        <taxon>Verrucomicrobiota</taxon>
        <taxon>Verrucomicrobiia</taxon>
        <taxon>Verrucomicrobiales</taxon>
        <taxon>Verrucomicrobiaceae</taxon>
        <taxon>Persicirhabdus</taxon>
    </lineage>
</organism>
<protein>
    <submittedName>
        <fullName evidence="2">PKD domain-containing protein</fullName>
    </submittedName>
</protein>
<sequence>MKTYMNTNLEALKRLIFSVASAILITALSCTALQADEWNGPSDWAKFDVAERRAMWVWNPIPTEGGKEENRSWDGDRNVSERFYQNYKGSMDLFFDFCENKSIRVLYMSCGSYQWTDYSSGGLDYAEEYMIPFLEEANARGIQVWYMYVLNDDRDSATLVKNTNQIITIAKAVHNFNQEFPSCRFAGIHCDQEPNDTSVYTGLLENTKRAYDWIEESGSDLLTSQALRPAWRNASITFNGETKVMNQHMQDWLHHSALMAYNSNANKVYDWAKLVIDYADSIGRSAAIGSEVANLNGAWDGSENETWYGKLVNENAATRFQVSSSSPVTWEDMMHTTVDKFKDNPSFDRMAIHSYGEYFWHWFRKQPRDYLLELEGGEYVSSAINPDKVDLTVDALPLFGHKPVPFDNRHPVVVTGEDRYVFDSDRKDGEMVELDGSGSTDDFGISEYVWSIDGEEIARGAKATVFLADGTHEITLTLTDTGGLSLSRGVTISVMPAGEVLFSEDFETATPGFDQLDPAKGWVQVGSNQPEHVGIGDYGPDGSQAVSLSAKKGWIYKAIDTSGWESIMVSFDLRLEGYANEKNLVCKYSKTGLTESKHWTTVKAFDSTHTEYDRYTLVLPAAAANNPNFIFNFHSVGNDGVKTDISFIDNIVLTGVRMEGYDHGSGSDESHMQVVGAEFSLTGSGGTSGANDSVTLKWGSAVSGSYSIWSSVDLINWTEEVSDIPSAGEMTAQEFTPSQVASDKRFFQIREN</sequence>
<accession>A0A8J7ME12</accession>
<name>A0A8J7ME12_9BACT</name>
<dbReference type="PROSITE" id="PS51257">
    <property type="entry name" value="PROKAR_LIPOPROTEIN"/>
    <property type="match status" value="1"/>
</dbReference>
<reference evidence="2" key="1">
    <citation type="submission" date="2021-01" db="EMBL/GenBank/DDBJ databases">
        <title>Modified the classification status of verrucomicrobia.</title>
        <authorList>
            <person name="Feng X."/>
        </authorList>
    </citation>
    <scope>NUCLEOTIDE SEQUENCE</scope>
    <source>
        <strain evidence="2">_KCTC 22039</strain>
    </source>
</reference>
<dbReference type="RefSeq" id="WP_200312158.1">
    <property type="nucleotide sequence ID" value="NZ_JAENIM010000043.1"/>
</dbReference>
<evidence type="ECO:0000313" key="2">
    <source>
        <dbReference type="EMBL" id="MBK1792144.1"/>
    </source>
</evidence>
<dbReference type="AlphaFoldDB" id="A0A8J7ME12"/>
<dbReference type="CDD" id="cd00146">
    <property type="entry name" value="PKD"/>
    <property type="match status" value="1"/>
</dbReference>
<gene>
    <name evidence="2" type="ORF">JIN82_13360</name>
</gene>
<keyword evidence="3" id="KW-1185">Reference proteome</keyword>